<dbReference type="EMBL" id="JAEPQZ010000003">
    <property type="protein sequence ID" value="KAG2183602.1"/>
    <property type="molecule type" value="Genomic_DNA"/>
</dbReference>
<gene>
    <name evidence="2" type="ORF">INT43_006608</name>
</gene>
<accession>A0A8H7Q0B2</accession>
<keyword evidence="3" id="KW-1185">Reference proteome</keyword>
<organism evidence="2 3">
    <name type="scientific">Mortierella isabellina</name>
    <name type="common">Filamentous fungus</name>
    <name type="synonym">Umbelopsis isabellina</name>
    <dbReference type="NCBI Taxonomy" id="91625"/>
    <lineage>
        <taxon>Eukaryota</taxon>
        <taxon>Fungi</taxon>
        <taxon>Fungi incertae sedis</taxon>
        <taxon>Mucoromycota</taxon>
        <taxon>Mucoromycotina</taxon>
        <taxon>Umbelopsidomycetes</taxon>
        <taxon>Umbelopsidales</taxon>
        <taxon>Umbelopsidaceae</taxon>
        <taxon>Umbelopsis</taxon>
    </lineage>
</organism>
<dbReference type="Proteomes" id="UP000654370">
    <property type="component" value="Unassembled WGS sequence"/>
</dbReference>
<protein>
    <submittedName>
        <fullName evidence="2">Uncharacterized protein</fullName>
    </submittedName>
</protein>
<dbReference type="AlphaFoldDB" id="A0A8H7Q0B2"/>
<evidence type="ECO:0000256" key="1">
    <source>
        <dbReference type="SAM" id="MobiDB-lite"/>
    </source>
</evidence>
<comment type="caution">
    <text evidence="2">The sequence shown here is derived from an EMBL/GenBank/DDBJ whole genome shotgun (WGS) entry which is preliminary data.</text>
</comment>
<name>A0A8H7Q0B2_MORIS</name>
<evidence type="ECO:0000313" key="2">
    <source>
        <dbReference type="EMBL" id="KAG2183602.1"/>
    </source>
</evidence>
<feature type="compositionally biased region" description="Polar residues" evidence="1">
    <location>
        <begin position="147"/>
        <end position="156"/>
    </location>
</feature>
<proteinExistence type="predicted"/>
<sequence>MVSIVSAGQLAATGTFEIVSPTPQSIYVAGQMLPVIYVVNSDIVANKALELSIFLNPAEPKLNISTMLITAKADVGASARVSKAPNGVFAFEHAVNFNIPKDAPAGIYNVVFVDSVMQVNTTVPVAIKAAASPSSLTSSMGSSGTPATATNHINNQANPAQPSSFLASSASHSSISVIFTALFAALTTLHCTDNVQ</sequence>
<evidence type="ECO:0000313" key="3">
    <source>
        <dbReference type="Proteomes" id="UP000654370"/>
    </source>
</evidence>
<dbReference type="OrthoDB" id="2401798at2759"/>
<feature type="compositionally biased region" description="Low complexity" evidence="1">
    <location>
        <begin position="134"/>
        <end position="146"/>
    </location>
</feature>
<reference evidence="2" key="1">
    <citation type="submission" date="2020-12" db="EMBL/GenBank/DDBJ databases">
        <title>Metabolic potential, ecology and presence of endohyphal bacteria is reflected in genomic diversity of Mucoromycotina.</title>
        <authorList>
            <person name="Muszewska A."/>
            <person name="Okrasinska A."/>
            <person name="Steczkiewicz K."/>
            <person name="Drgas O."/>
            <person name="Orlowska M."/>
            <person name="Perlinska-Lenart U."/>
            <person name="Aleksandrzak-Piekarczyk T."/>
            <person name="Szatraj K."/>
            <person name="Zielenkiewicz U."/>
            <person name="Pilsyk S."/>
            <person name="Malc E."/>
            <person name="Mieczkowski P."/>
            <person name="Kruszewska J.S."/>
            <person name="Biernat P."/>
            <person name="Pawlowska J."/>
        </authorList>
    </citation>
    <scope>NUCLEOTIDE SEQUENCE</scope>
    <source>
        <strain evidence="2">WA0000067209</strain>
    </source>
</reference>
<feature type="region of interest" description="Disordered" evidence="1">
    <location>
        <begin position="134"/>
        <end position="156"/>
    </location>
</feature>